<protein>
    <submittedName>
        <fullName evidence="2">Esterase/lipase</fullName>
    </submittedName>
</protein>
<dbReference type="InterPro" id="IPR029058">
    <property type="entry name" value="AB_hydrolase_fold"/>
</dbReference>
<dbReference type="Pfam" id="PF12146">
    <property type="entry name" value="Hydrolase_4"/>
    <property type="match status" value="1"/>
</dbReference>
<evidence type="ECO:0000313" key="2">
    <source>
        <dbReference type="EMBL" id="SIO04332.1"/>
    </source>
</evidence>
<feature type="domain" description="Serine aminopeptidase S33" evidence="1">
    <location>
        <begin position="77"/>
        <end position="278"/>
    </location>
</feature>
<evidence type="ECO:0000313" key="3">
    <source>
        <dbReference type="Proteomes" id="UP000184932"/>
    </source>
</evidence>
<dbReference type="InterPro" id="IPR022742">
    <property type="entry name" value="Hydrolase_4"/>
</dbReference>
<dbReference type="RefSeq" id="WP_074256353.1">
    <property type="nucleotide sequence ID" value="NZ_FSRL01000001.1"/>
</dbReference>
<evidence type="ECO:0000259" key="1">
    <source>
        <dbReference type="Pfam" id="PF12146"/>
    </source>
</evidence>
<dbReference type="Proteomes" id="UP000184932">
    <property type="component" value="Unassembled WGS sequence"/>
</dbReference>
<sequence>MPPWLRWLLALFLLVAGLWWLAPRTPVETEISFDPGQIGADVEAYLAAREMQFSDIVPGTEKQVIWAGESGARTPLAVLYIHGYSAAAPEIAPVPQQVARALGANLHFTRLAGHGRSADAMAEPSAGDWLEDMAEALAVADRIGEQTLILATSTGATLVTSTAAEHPEAMARVKGMVFVSPNFAVNSRAAFLLRAPFVAHWLPLVMGERRGFTPLNEAQARYWTEEYPVAALLPMAALVHHARTADHARITTPALFWFSDADAVVDARATRAVAARWGGPVTLLSPELTEADDPSAHVIAGDIVSPGQTAATTAAILDWMKSL</sequence>
<dbReference type="Gene3D" id="3.40.50.1820">
    <property type="entry name" value="alpha/beta hydrolase"/>
    <property type="match status" value="1"/>
</dbReference>
<dbReference type="OrthoDB" id="5416147at2"/>
<gene>
    <name evidence="2" type="ORF">SAMN05444002_2319</name>
</gene>
<dbReference type="EMBL" id="FSRL01000001">
    <property type="protein sequence ID" value="SIO04332.1"/>
    <property type="molecule type" value="Genomic_DNA"/>
</dbReference>
<dbReference type="STRING" id="1217970.SAMN05444002_2319"/>
<dbReference type="SUPFAM" id="SSF53474">
    <property type="entry name" value="alpha/beta-Hydrolases"/>
    <property type="match status" value="1"/>
</dbReference>
<name>A0A1N6GA78_9RHOB</name>
<organism evidence="2 3">
    <name type="scientific">Vannielia litorea</name>
    <dbReference type="NCBI Taxonomy" id="1217970"/>
    <lineage>
        <taxon>Bacteria</taxon>
        <taxon>Pseudomonadati</taxon>
        <taxon>Pseudomonadota</taxon>
        <taxon>Alphaproteobacteria</taxon>
        <taxon>Rhodobacterales</taxon>
        <taxon>Paracoccaceae</taxon>
        <taxon>Vannielia</taxon>
    </lineage>
</organism>
<reference evidence="3" key="1">
    <citation type="submission" date="2016-11" db="EMBL/GenBank/DDBJ databases">
        <authorList>
            <person name="Varghese N."/>
            <person name="Submissions S."/>
        </authorList>
    </citation>
    <scope>NUCLEOTIDE SEQUENCE [LARGE SCALE GENOMIC DNA]</scope>
    <source>
        <strain evidence="3">DSM 29440</strain>
    </source>
</reference>
<dbReference type="AlphaFoldDB" id="A0A1N6GA78"/>
<accession>A0A1N6GA78</accession>
<keyword evidence="3" id="KW-1185">Reference proteome</keyword>
<proteinExistence type="predicted"/>